<dbReference type="Proteomes" id="UP000275727">
    <property type="component" value="Chromosome"/>
</dbReference>
<dbReference type="Pfam" id="PF02616">
    <property type="entry name" value="SMC_ScpA"/>
    <property type="match status" value="1"/>
</dbReference>
<evidence type="ECO:0000313" key="2">
    <source>
        <dbReference type="EMBL" id="BBE35862.1"/>
    </source>
</evidence>
<evidence type="ECO:0000313" key="3">
    <source>
        <dbReference type="EMBL" id="RKS88051.1"/>
    </source>
</evidence>
<accession>A0AAD1G2C5</accession>
<dbReference type="PANTHER" id="PTHR33969">
    <property type="entry name" value="SEGREGATION AND CONDENSATION PROTEIN A"/>
    <property type="match status" value="1"/>
</dbReference>
<protein>
    <recommendedName>
        <fullName evidence="1">Segregation and condensation protein A</fullName>
    </recommendedName>
</protein>
<dbReference type="KEGG" id="smic:SmB9_35200"/>
<gene>
    <name evidence="3" type="ORF">DFR51_2698</name>
    <name evidence="2" type="ORF">SmB9_35200</name>
</gene>
<dbReference type="Gene3D" id="6.10.250.2410">
    <property type="match status" value="1"/>
</dbReference>
<organism evidence="2 4">
    <name type="scientific">Sphingosinicella microcystinivorans</name>
    <dbReference type="NCBI Taxonomy" id="335406"/>
    <lineage>
        <taxon>Bacteria</taxon>
        <taxon>Pseudomonadati</taxon>
        <taxon>Pseudomonadota</taxon>
        <taxon>Alphaproteobacteria</taxon>
        <taxon>Sphingomonadales</taxon>
        <taxon>Sphingosinicellaceae</taxon>
        <taxon>Sphingosinicella</taxon>
    </lineage>
</organism>
<dbReference type="EMBL" id="AP018711">
    <property type="protein sequence ID" value="BBE35862.1"/>
    <property type="molecule type" value="Genomic_DNA"/>
</dbReference>
<keyword evidence="5" id="KW-1185">Reference proteome</keyword>
<dbReference type="Proteomes" id="UP000276029">
    <property type="component" value="Unassembled WGS sequence"/>
</dbReference>
<proteinExistence type="predicted"/>
<dbReference type="InterPro" id="IPR003768">
    <property type="entry name" value="ScpA"/>
</dbReference>
<reference evidence="3 5" key="2">
    <citation type="submission" date="2018-10" db="EMBL/GenBank/DDBJ databases">
        <title>Genomic Encyclopedia of Type Strains, Phase IV (KMG-IV): sequencing the most valuable type-strain genomes for metagenomic binning, comparative biology and taxonomic classification.</title>
        <authorList>
            <person name="Goeker M."/>
        </authorList>
    </citation>
    <scope>NUCLEOTIDE SEQUENCE [LARGE SCALE GENOMIC DNA]</scope>
    <source>
        <strain evidence="3 5">DSM 19791</strain>
    </source>
</reference>
<evidence type="ECO:0000256" key="1">
    <source>
        <dbReference type="ARBA" id="ARBA00044777"/>
    </source>
</evidence>
<dbReference type="AlphaFoldDB" id="A0AAD1G2C5"/>
<dbReference type="PANTHER" id="PTHR33969:SF2">
    <property type="entry name" value="SEGREGATION AND CONDENSATION PROTEIN A"/>
    <property type="match status" value="1"/>
</dbReference>
<reference evidence="2 4" key="1">
    <citation type="submission" date="2018-06" db="EMBL/GenBank/DDBJ databases">
        <title>Complete Genome Sequence of the Microcystin-Degrading Bacterium Sphingosinicella microcystinivorans Strain B-9.</title>
        <authorList>
            <person name="Jin H."/>
            <person name="Nishizawa T."/>
            <person name="Guo Y."/>
            <person name="Nishizawa A."/>
            <person name="Park H."/>
            <person name="Kato H."/>
            <person name="Tsuji K."/>
            <person name="Harada K."/>
        </authorList>
    </citation>
    <scope>NUCLEOTIDE SEQUENCE [LARGE SCALE GENOMIC DNA]</scope>
    <source>
        <strain evidence="2 4">B9</strain>
    </source>
</reference>
<dbReference type="EMBL" id="RBWX01000009">
    <property type="protein sequence ID" value="RKS88051.1"/>
    <property type="molecule type" value="Genomic_DNA"/>
</dbReference>
<name>A0AAD1G2C5_SPHMI</name>
<dbReference type="RefSeq" id="WP_121051969.1">
    <property type="nucleotide sequence ID" value="NZ_AP018711.1"/>
</dbReference>
<evidence type="ECO:0000313" key="4">
    <source>
        <dbReference type="Proteomes" id="UP000275727"/>
    </source>
</evidence>
<sequence>MTEIVSIDFNGNESERLNLDIEGWEGPLDVLLHLARAQKVDLARISILELVEQYLVFIADAKKLRLELAADYLVMAAWLAYLKSCLLLPKEEQEEPSAEELALRLQLRLQRLDAMREAGARLLARDQIGRDVFTRGAPEGVRVVTSATWDCELYDLLKAYGAIKGRQVPREYAVRRRPVFSLEEALDRLESMLGTALDWTVLSSFLPDGITDDDFRRSSVASSFVAALELTRLGKTELSQADSFAPLFLRKRQ</sequence>
<evidence type="ECO:0000313" key="5">
    <source>
        <dbReference type="Proteomes" id="UP000276029"/>
    </source>
</evidence>